<dbReference type="Proteomes" id="UP001058072">
    <property type="component" value="Chromosome"/>
</dbReference>
<feature type="signal peptide" evidence="1">
    <location>
        <begin position="1"/>
        <end position="21"/>
    </location>
</feature>
<name>A0A9Q9FG56_9FIRM</name>
<keyword evidence="1" id="KW-0732">Signal</keyword>
<evidence type="ECO:0008006" key="6">
    <source>
        <dbReference type="Google" id="ProtNLM"/>
    </source>
</evidence>
<reference evidence="3 4" key="1">
    <citation type="submission" date="2021-03" db="EMBL/GenBank/DDBJ databases">
        <title>Comparative Genomics and Metabolomics in the genus Turicibacter.</title>
        <authorList>
            <person name="Maki J."/>
            <person name="Looft T."/>
        </authorList>
    </citation>
    <scope>NUCLEOTIDE SEQUENCE</scope>
    <source>
        <strain evidence="3">ISU324</strain>
        <strain evidence="2 4">MMM721</strain>
    </source>
</reference>
<dbReference type="EMBL" id="CP071250">
    <property type="protein sequence ID" value="UUF07975.1"/>
    <property type="molecule type" value="Genomic_DNA"/>
</dbReference>
<proteinExistence type="predicted"/>
<evidence type="ECO:0000313" key="2">
    <source>
        <dbReference type="EMBL" id="UUF06751.1"/>
    </source>
</evidence>
<evidence type="ECO:0000313" key="5">
    <source>
        <dbReference type="Proteomes" id="UP001058072"/>
    </source>
</evidence>
<dbReference type="EMBL" id="CP071249">
    <property type="protein sequence ID" value="UUF06751.1"/>
    <property type="molecule type" value="Genomic_DNA"/>
</dbReference>
<dbReference type="Proteomes" id="UP001058016">
    <property type="component" value="Chromosome"/>
</dbReference>
<protein>
    <recommendedName>
        <fullName evidence="6">DUF5104 domain-containing protein</fullName>
    </recommendedName>
</protein>
<evidence type="ECO:0000313" key="4">
    <source>
        <dbReference type="Proteomes" id="UP001058016"/>
    </source>
</evidence>
<sequence length="218" mass="25354">MKQIMSVICFSLMTLCLVACSMNGKKVDEGLDDREDEWTIPLSNEQVAELNEYFKALTVTHFADYEEGDDCSLQLLNFSSQLLQLDYPAMVEPMWREDEAYASFDKKMMFSLIEQYFNQEAQLSGIYIDLGDYVARPDIKLKTYQIYPEIYQCQFNDDGTYTIDLDLYEVDETVIEPISLIKNWHQSIECHQVGVASVTLQHDGNESYIISYHPIYFE</sequence>
<organism evidence="3 5">
    <name type="scientific">Turicibacter bilis</name>
    <dbReference type="NCBI Taxonomy" id="2735723"/>
    <lineage>
        <taxon>Bacteria</taxon>
        <taxon>Bacillati</taxon>
        <taxon>Bacillota</taxon>
        <taxon>Erysipelotrichia</taxon>
        <taxon>Erysipelotrichales</taxon>
        <taxon>Turicibacteraceae</taxon>
        <taxon>Turicibacter</taxon>
    </lineage>
</organism>
<gene>
    <name evidence="2" type="ORF">J0J69_04000</name>
    <name evidence="3" type="ORF">J0J70_10180</name>
</gene>
<feature type="chain" id="PRO_5040501075" description="DUF5104 domain-containing protein" evidence="1">
    <location>
        <begin position="22"/>
        <end position="218"/>
    </location>
</feature>
<dbReference type="AlphaFoldDB" id="A0A9Q9FG56"/>
<evidence type="ECO:0000256" key="1">
    <source>
        <dbReference type="SAM" id="SignalP"/>
    </source>
</evidence>
<keyword evidence="4" id="KW-1185">Reference proteome</keyword>
<accession>A0A9Q9FG56</accession>
<evidence type="ECO:0000313" key="3">
    <source>
        <dbReference type="EMBL" id="UUF07975.1"/>
    </source>
</evidence>
<dbReference type="RefSeq" id="WP_055274862.1">
    <property type="nucleotide sequence ID" value="NZ_CP071249.1"/>
</dbReference>